<proteinExistence type="inferred from homology"/>
<comment type="caution">
    <text evidence="10">The sequence shown here is derived from an EMBL/GenBank/DDBJ whole genome shotgun (WGS) entry which is preliminary data.</text>
</comment>
<dbReference type="PROSITE" id="PS50893">
    <property type="entry name" value="ABC_TRANSPORTER_2"/>
    <property type="match status" value="1"/>
</dbReference>
<keyword evidence="5" id="KW-0547">Nucleotide-binding</keyword>
<evidence type="ECO:0000259" key="9">
    <source>
        <dbReference type="PROSITE" id="PS50893"/>
    </source>
</evidence>
<dbReference type="GO" id="GO:0005524">
    <property type="term" value="F:ATP binding"/>
    <property type="evidence" value="ECO:0007669"/>
    <property type="project" value="UniProtKB-KW"/>
</dbReference>
<dbReference type="Proteomes" id="UP000230914">
    <property type="component" value="Unassembled WGS sequence"/>
</dbReference>
<dbReference type="InterPro" id="IPR003439">
    <property type="entry name" value="ABC_transporter-like_ATP-bd"/>
</dbReference>
<dbReference type="Gene3D" id="3.40.50.300">
    <property type="entry name" value="P-loop containing nucleotide triphosphate hydrolases"/>
    <property type="match status" value="1"/>
</dbReference>
<dbReference type="SMART" id="SM00382">
    <property type="entry name" value="AAA"/>
    <property type="match status" value="1"/>
</dbReference>
<dbReference type="EMBL" id="PDSL01000053">
    <property type="protein sequence ID" value="PIE32104.1"/>
    <property type="molecule type" value="Genomic_DNA"/>
</dbReference>
<dbReference type="InterPro" id="IPR017871">
    <property type="entry name" value="ABC_transporter-like_CS"/>
</dbReference>
<evidence type="ECO:0000256" key="3">
    <source>
        <dbReference type="ARBA" id="ARBA00022448"/>
    </source>
</evidence>
<dbReference type="PANTHER" id="PTHR43553">
    <property type="entry name" value="HEAVY METAL TRANSPORTER"/>
    <property type="match status" value="1"/>
</dbReference>
<dbReference type="GO" id="GO:0043190">
    <property type="term" value="C:ATP-binding cassette (ABC) transporter complex"/>
    <property type="evidence" value="ECO:0007669"/>
    <property type="project" value="TreeGrafter"/>
</dbReference>
<dbReference type="CDD" id="cd03225">
    <property type="entry name" value="ABC_cobalt_CbiO_domain1"/>
    <property type="match status" value="1"/>
</dbReference>
<keyword evidence="3" id="KW-0813">Transport</keyword>
<evidence type="ECO:0000256" key="7">
    <source>
        <dbReference type="ARBA" id="ARBA00022967"/>
    </source>
</evidence>
<feature type="domain" description="ABC transporter" evidence="9">
    <location>
        <begin position="6"/>
        <end position="236"/>
    </location>
</feature>
<evidence type="ECO:0000256" key="8">
    <source>
        <dbReference type="ARBA" id="ARBA00023136"/>
    </source>
</evidence>
<dbReference type="InterPro" id="IPR050095">
    <property type="entry name" value="ECF_ABC_transporter_ATP-bd"/>
</dbReference>
<dbReference type="GO" id="GO:0016887">
    <property type="term" value="F:ATP hydrolysis activity"/>
    <property type="evidence" value="ECO:0007669"/>
    <property type="project" value="InterPro"/>
</dbReference>
<sequence length="244" mass="26074">MIAAGLTATDVSFRYPNGPLVLDGFSLSIKSGERVALLGPNGAGKTTFALQINGLLAIQAGRIEVDGLPVVDQHVREIRTMVGSVFQDPDDQLFMQTVREDVAFGPANLGIDGAERDQRVSQALADVGASHLADRTSHHLSGGEKRRAALATVLSMSPRLLVLDEPTAGLDPVGRRELGDLLTTLPQTQLIITHELPFALATCERSVIVDHGRVVADAPTADLLADADLLAAHRLEFPFGYRSR</sequence>
<gene>
    <name evidence="10" type="ORF">CSA55_03995</name>
</gene>
<dbReference type="GO" id="GO:0042626">
    <property type="term" value="F:ATPase-coupled transmembrane transporter activity"/>
    <property type="evidence" value="ECO:0007669"/>
    <property type="project" value="TreeGrafter"/>
</dbReference>
<dbReference type="FunFam" id="3.40.50.300:FF:000224">
    <property type="entry name" value="Energy-coupling factor transporter ATP-binding protein EcfA"/>
    <property type="match status" value="1"/>
</dbReference>
<dbReference type="PANTHER" id="PTHR43553:SF24">
    <property type="entry name" value="ENERGY-COUPLING FACTOR TRANSPORTER ATP-BINDING PROTEIN ECFA1"/>
    <property type="match status" value="1"/>
</dbReference>
<comment type="subcellular location">
    <subcellularLocation>
        <location evidence="1">Cell membrane</location>
    </subcellularLocation>
</comment>
<dbReference type="Pfam" id="PF00005">
    <property type="entry name" value="ABC_tran"/>
    <property type="match status" value="1"/>
</dbReference>
<dbReference type="InterPro" id="IPR027417">
    <property type="entry name" value="P-loop_NTPase"/>
</dbReference>
<evidence type="ECO:0000256" key="2">
    <source>
        <dbReference type="ARBA" id="ARBA00005417"/>
    </source>
</evidence>
<evidence type="ECO:0000313" key="11">
    <source>
        <dbReference type="Proteomes" id="UP000230914"/>
    </source>
</evidence>
<evidence type="ECO:0000256" key="1">
    <source>
        <dbReference type="ARBA" id="ARBA00004236"/>
    </source>
</evidence>
<reference evidence="10 11" key="1">
    <citation type="submission" date="2017-10" db="EMBL/GenBank/DDBJ databases">
        <title>Novel microbial diversity and functional potential in the marine mammal oral microbiome.</title>
        <authorList>
            <person name="Dudek N.K."/>
            <person name="Sun C.L."/>
            <person name="Burstein D."/>
            <person name="Kantor R.S."/>
            <person name="Aliaga Goltsman D.S."/>
            <person name="Bik E.M."/>
            <person name="Thomas B.C."/>
            <person name="Banfield J.F."/>
            <person name="Relman D.A."/>
        </authorList>
    </citation>
    <scope>NUCLEOTIDE SEQUENCE [LARGE SCALE GENOMIC DNA]</scope>
    <source>
        <strain evidence="10">DOLJORAL78_61_10</strain>
    </source>
</reference>
<comment type="similarity">
    <text evidence="2">Belongs to the ABC transporter superfamily.</text>
</comment>
<accession>A0A2G6K8W8</accession>
<keyword evidence="6 10" id="KW-0067">ATP-binding</keyword>
<keyword evidence="8" id="KW-0472">Membrane</keyword>
<evidence type="ECO:0000256" key="4">
    <source>
        <dbReference type="ARBA" id="ARBA00022475"/>
    </source>
</evidence>
<dbReference type="InterPro" id="IPR015856">
    <property type="entry name" value="ABC_transpr_CbiO/EcfA_su"/>
</dbReference>
<dbReference type="PROSITE" id="PS00211">
    <property type="entry name" value="ABC_TRANSPORTER_1"/>
    <property type="match status" value="1"/>
</dbReference>
<name>A0A2G6K8W8_9ACTN</name>
<evidence type="ECO:0000256" key="6">
    <source>
        <dbReference type="ARBA" id="ARBA00022840"/>
    </source>
</evidence>
<dbReference type="AlphaFoldDB" id="A0A2G6K8W8"/>
<organism evidence="10 11">
    <name type="scientific">Ilumatobacter coccineus</name>
    <dbReference type="NCBI Taxonomy" id="467094"/>
    <lineage>
        <taxon>Bacteria</taxon>
        <taxon>Bacillati</taxon>
        <taxon>Actinomycetota</taxon>
        <taxon>Acidimicrobiia</taxon>
        <taxon>Acidimicrobiales</taxon>
        <taxon>Ilumatobacteraceae</taxon>
        <taxon>Ilumatobacter</taxon>
    </lineage>
</organism>
<protein>
    <submittedName>
        <fullName evidence="10">Cobalt ABC transporter ATP-binding protein</fullName>
    </submittedName>
</protein>
<keyword evidence="7" id="KW-1278">Translocase</keyword>
<dbReference type="InterPro" id="IPR003593">
    <property type="entry name" value="AAA+_ATPase"/>
</dbReference>
<dbReference type="SUPFAM" id="SSF52540">
    <property type="entry name" value="P-loop containing nucleoside triphosphate hydrolases"/>
    <property type="match status" value="1"/>
</dbReference>
<keyword evidence="4" id="KW-1003">Cell membrane</keyword>
<evidence type="ECO:0000256" key="5">
    <source>
        <dbReference type="ARBA" id="ARBA00022741"/>
    </source>
</evidence>
<evidence type="ECO:0000313" key="10">
    <source>
        <dbReference type="EMBL" id="PIE32104.1"/>
    </source>
</evidence>